<evidence type="ECO:0000256" key="1">
    <source>
        <dbReference type="SAM" id="MobiDB-lite"/>
    </source>
</evidence>
<dbReference type="AlphaFoldDB" id="A0A2I0HIZ2"/>
<organism evidence="2 3">
    <name type="scientific">Punica granatum</name>
    <name type="common">Pomegranate</name>
    <dbReference type="NCBI Taxonomy" id="22663"/>
    <lineage>
        <taxon>Eukaryota</taxon>
        <taxon>Viridiplantae</taxon>
        <taxon>Streptophyta</taxon>
        <taxon>Embryophyta</taxon>
        <taxon>Tracheophyta</taxon>
        <taxon>Spermatophyta</taxon>
        <taxon>Magnoliopsida</taxon>
        <taxon>eudicotyledons</taxon>
        <taxon>Gunneridae</taxon>
        <taxon>Pentapetalae</taxon>
        <taxon>rosids</taxon>
        <taxon>malvids</taxon>
        <taxon>Myrtales</taxon>
        <taxon>Lythraceae</taxon>
        <taxon>Punica</taxon>
    </lineage>
</organism>
<protein>
    <submittedName>
        <fullName evidence="2">Uncharacterized protein</fullName>
    </submittedName>
</protein>
<comment type="caution">
    <text evidence="2">The sequence shown here is derived from an EMBL/GenBank/DDBJ whole genome shotgun (WGS) entry which is preliminary data.</text>
</comment>
<reference evidence="2 3" key="1">
    <citation type="submission" date="2017-11" db="EMBL/GenBank/DDBJ databases">
        <title>De-novo sequencing of pomegranate (Punica granatum L.) genome.</title>
        <authorList>
            <person name="Akparov Z."/>
            <person name="Amiraslanov A."/>
            <person name="Hajiyeva S."/>
            <person name="Abbasov M."/>
            <person name="Kaur K."/>
            <person name="Hamwieh A."/>
            <person name="Solovyev V."/>
            <person name="Salamov A."/>
            <person name="Braich B."/>
            <person name="Kosarev P."/>
            <person name="Mahmoud A."/>
            <person name="Hajiyev E."/>
            <person name="Babayeva S."/>
            <person name="Izzatullayeva V."/>
            <person name="Mammadov A."/>
            <person name="Mammadov A."/>
            <person name="Sharifova S."/>
            <person name="Ojaghi J."/>
            <person name="Eynullazada K."/>
            <person name="Bayramov B."/>
            <person name="Abdulazimova A."/>
            <person name="Shahmuradov I."/>
        </authorList>
    </citation>
    <scope>NUCLEOTIDE SEQUENCE [LARGE SCALE GENOMIC DNA]</scope>
    <source>
        <strain evidence="3">cv. AG2017</strain>
        <tissue evidence="2">Leaf</tissue>
    </source>
</reference>
<name>A0A2I0HIZ2_PUNGR</name>
<feature type="region of interest" description="Disordered" evidence="1">
    <location>
        <begin position="1"/>
        <end position="30"/>
    </location>
</feature>
<gene>
    <name evidence="2" type="ORF">CRG98_047931</name>
</gene>
<evidence type="ECO:0000313" key="2">
    <source>
        <dbReference type="EMBL" id="PKI31677.1"/>
    </source>
</evidence>
<sequence>MEGGSADDAAKAVADMSVDSGDASAASETLSKNRSGPFFYFAESSDRSGPYLHSAESSGRSGPYLYSARSRGRSCPFYNPPGPAVPWL</sequence>
<dbReference type="Proteomes" id="UP000233551">
    <property type="component" value="Unassembled WGS sequence"/>
</dbReference>
<accession>A0A2I0HIZ2</accession>
<keyword evidence="3" id="KW-1185">Reference proteome</keyword>
<proteinExistence type="predicted"/>
<evidence type="ECO:0000313" key="3">
    <source>
        <dbReference type="Proteomes" id="UP000233551"/>
    </source>
</evidence>
<dbReference type="EMBL" id="PGOL01008474">
    <property type="protein sequence ID" value="PKI31677.1"/>
    <property type="molecule type" value="Genomic_DNA"/>
</dbReference>